<evidence type="ECO:0000313" key="1">
    <source>
        <dbReference type="EMBL" id="ALU41950.1"/>
    </source>
</evidence>
<reference evidence="1 2" key="1">
    <citation type="submission" date="2015-12" db="EMBL/GenBank/DDBJ databases">
        <title>Complete genome sequence of Pseudoalteromonas rubra SCSIO 6842, harboring a conjugative plasmid.</title>
        <authorList>
            <person name="Li B."/>
            <person name="Wang X."/>
        </authorList>
    </citation>
    <scope>NUCLEOTIDE SEQUENCE [LARGE SCALE GENOMIC DNA]</scope>
    <source>
        <strain evidence="1 2">SCSIO 6842</strain>
    </source>
</reference>
<dbReference type="RefSeq" id="WP_058795398.1">
    <property type="nucleotide sequence ID" value="NZ_CP013611.1"/>
</dbReference>
<gene>
    <name evidence="1" type="ORF">AT705_02790</name>
</gene>
<sequence>MAWFNALKISVTNGSNVAQVVSGESVANIRPGDGLIVGSFNPVEVNRAYATNQGQYIELLAPWGNATQSQVPALVMPTSGDFNSAVTALKNANTMVNDNVRAMVDWQTKLGSVQFTDLDGNVQTVKTLRQMQSELDNVNPYPAAMTKAAFDMICQDRQRLYAGSGFITMGRHPGGNTPTINDGMYIHESNASYNTYLNIGREIDGIGPSDTEAAILLINGVVHTLRGLPTQNRANYELFSIRLPDPPDGTETFDSVSGALLKHASPEVAFASETSTTTVVETRQDFIFIEQFHEAISTTGEIFPYGNVHYQHSNWAGIQLSKSSAAQSYFALGTWDTETDAYSAKISELTISQLDQILQDSSNNIYHDAANDELVQVRYRVHVIRGNSGRWDTLYGAGGLPVWGYCGGVSWISAQGQQASPSNSVFVKSQHDDATLADSDSVAVEGEQNTVGVLSYGQTKPIAVPVALVQRLSASAYHPVYSPFGADKCARLNGAASDWDDTDNPIVSKSDAYTKRAAGTSQASGLHAGQVIDLRLNVKKVDSAIVHSAMSKLINGTFRGKQSPLWLHTKHGGQLVQIIKTGEAHYDSVNNHTISFDVQNENSSKVFSNITAEYWLFQGDNGAAMKVKRVDLTVDHLHVGVGSRAYIYGSGDITSEFNAKFPNGTTITIMAQSNCVPELDRVPCVDIVGSLADIAQTFPDGVCGSWVAAVPRGDGQLQSFAANYKAISVPKLCYTLNHGTSWISSDSSIDSVTNKVTHSSTNVPGLVSMWLYETVAKLTTPSIQTRFYDNPENVYVSSAHSIGLGNRLNQSLLGQPTTDSSTANAYPKMFPLTSYSLNPTLGVLATSGNIHSELSLSLPTNNSKAVKALYSVVSTNGLLYLQFNGSELQHSGTNWGDNRSIVGADGEHTKTDSNGNTVKSFCHKTELPIGIA</sequence>
<evidence type="ECO:0000313" key="2">
    <source>
        <dbReference type="Proteomes" id="UP000069015"/>
    </source>
</evidence>
<proteinExistence type="predicted"/>
<organism evidence="1 2">
    <name type="scientific">Pseudoalteromonas rubra</name>
    <dbReference type="NCBI Taxonomy" id="43658"/>
    <lineage>
        <taxon>Bacteria</taxon>
        <taxon>Pseudomonadati</taxon>
        <taxon>Pseudomonadota</taxon>
        <taxon>Gammaproteobacteria</taxon>
        <taxon>Alteromonadales</taxon>
        <taxon>Pseudoalteromonadaceae</taxon>
        <taxon>Pseudoalteromonas</taxon>
    </lineage>
</organism>
<dbReference type="AlphaFoldDB" id="A0A0U3GNV6"/>
<dbReference type="Proteomes" id="UP000069015">
    <property type="component" value="Chromosome 1"/>
</dbReference>
<name>A0A0U3GNV6_9GAMM</name>
<accession>A0A0U3GNV6</accession>
<protein>
    <submittedName>
        <fullName evidence="1">Uncharacterized protein</fullName>
    </submittedName>
</protein>
<dbReference type="EMBL" id="CP013611">
    <property type="protein sequence ID" value="ALU41950.1"/>
    <property type="molecule type" value="Genomic_DNA"/>
</dbReference>
<dbReference type="KEGG" id="prr:AT705_02790"/>